<evidence type="ECO:0000313" key="2">
    <source>
        <dbReference type="EMBL" id="VTT58219.1"/>
    </source>
</evidence>
<keyword evidence="1" id="KW-0732">Signal</keyword>
<reference evidence="2" key="1">
    <citation type="submission" date="2019-05" db="EMBL/GenBank/DDBJ databases">
        <authorList>
            <person name="Piombo E."/>
        </authorList>
    </citation>
    <scope>NUCLEOTIDE SEQUENCE</scope>
    <source>
        <strain evidence="2">C2S</strain>
    </source>
</reference>
<dbReference type="AlphaFoldDB" id="A0A9Q9U5B8"/>
<evidence type="ECO:0000313" key="3">
    <source>
        <dbReference type="Proteomes" id="UP000760494"/>
    </source>
</evidence>
<organism evidence="2 3">
    <name type="scientific">Fusarium fujikuroi</name>
    <name type="common">Bakanae and foot rot disease fungus</name>
    <name type="synonym">Gibberella fujikuroi</name>
    <dbReference type="NCBI Taxonomy" id="5127"/>
    <lineage>
        <taxon>Eukaryota</taxon>
        <taxon>Fungi</taxon>
        <taxon>Dikarya</taxon>
        <taxon>Ascomycota</taxon>
        <taxon>Pezizomycotina</taxon>
        <taxon>Sordariomycetes</taxon>
        <taxon>Hypocreomycetidae</taxon>
        <taxon>Hypocreales</taxon>
        <taxon>Nectriaceae</taxon>
        <taxon>Fusarium</taxon>
        <taxon>Fusarium fujikuroi species complex</taxon>
    </lineage>
</organism>
<dbReference type="Proteomes" id="UP000760494">
    <property type="component" value="Unassembled WGS sequence"/>
</dbReference>
<feature type="signal peptide" evidence="1">
    <location>
        <begin position="1"/>
        <end position="18"/>
    </location>
</feature>
<accession>A0A9Q9U5B8</accession>
<dbReference type="EMBL" id="CABFJX010000017">
    <property type="protein sequence ID" value="VTT58219.1"/>
    <property type="molecule type" value="Genomic_DNA"/>
</dbReference>
<feature type="chain" id="PRO_5040287025" evidence="1">
    <location>
        <begin position="19"/>
        <end position="40"/>
    </location>
</feature>
<gene>
    <name evidence="2" type="ORF">C2S_13791</name>
</gene>
<evidence type="ECO:0000256" key="1">
    <source>
        <dbReference type="SAM" id="SignalP"/>
    </source>
</evidence>
<name>A0A9Q9U5B8_FUSFU</name>
<proteinExistence type="predicted"/>
<sequence>MHLPFFLATALAALPSLCAPTDNCACKTPLVRKEWGSSKR</sequence>
<protein>
    <submittedName>
        <fullName evidence="2">Uncharacterized protein</fullName>
    </submittedName>
</protein>
<feature type="non-terminal residue" evidence="2">
    <location>
        <position position="1"/>
    </location>
</feature>
<feature type="non-terminal residue" evidence="2">
    <location>
        <position position="40"/>
    </location>
</feature>
<comment type="caution">
    <text evidence="2">The sequence shown here is derived from an EMBL/GenBank/DDBJ whole genome shotgun (WGS) entry which is preliminary data.</text>
</comment>